<dbReference type="GO" id="GO:0044780">
    <property type="term" value="P:bacterial-type flagellum assembly"/>
    <property type="evidence" value="ECO:0007669"/>
    <property type="project" value="UniProtKB-UniRule"/>
</dbReference>
<dbReference type="RefSeq" id="WP_067170022.1">
    <property type="nucleotide sequence ID" value="NZ_LFZK01000001.1"/>
</dbReference>
<feature type="transmembrane region" description="Helical" evidence="9">
    <location>
        <begin position="96"/>
        <end position="115"/>
    </location>
</feature>
<evidence type="ECO:0000256" key="6">
    <source>
        <dbReference type="ARBA" id="ARBA00022989"/>
    </source>
</evidence>
<evidence type="ECO:0000256" key="7">
    <source>
        <dbReference type="ARBA" id="ARBA00023136"/>
    </source>
</evidence>
<evidence type="ECO:0000256" key="1">
    <source>
        <dbReference type="ARBA" id="ARBA00002578"/>
    </source>
</evidence>
<gene>
    <name evidence="10" type="ORF">ACY05_01905</name>
</gene>
<dbReference type="GO" id="GO:0005886">
    <property type="term" value="C:plasma membrane"/>
    <property type="evidence" value="ECO:0007669"/>
    <property type="project" value="UniProtKB-SubCell"/>
</dbReference>
<dbReference type="NCBIfam" id="TIGR01400">
    <property type="entry name" value="fliR"/>
    <property type="match status" value="1"/>
</dbReference>
<dbReference type="PANTHER" id="PTHR30065:SF8">
    <property type="entry name" value="FLAGELLAR BIOSYNTHETIC PROTEIN FLIR"/>
    <property type="match status" value="1"/>
</dbReference>
<comment type="subcellular location">
    <subcellularLocation>
        <location evidence="9">Cell membrane</location>
        <topology evidence="9">Multi-pass membrane protein</topology>
    </subcellularLocation>
    <subcellularLocation>
        <location evidence="9">Bacterial flagellum basal body</location>
    </subcellularLocation>
</comment>
<comment type="caution">
    <text evidence="10">The sequence shown here is derived from an EMBL/GenBank/DDBJ whole genome shotgun (WGS) entry which is preliminary data.</text>
</comment>
<evidence type="ECO:0000313" key="10">
    <source>
        <dbReference type="EMBL" id="KYC29309.1"/>
    </source>
</evidence>
<sequence length="269" mass="28241">MISVTSAQLDAWLAAFIYPLARILAMLAAAPVFNNTGMPRQIRLVFGIAISLAIVPALPPIETIPPGSWHGIAVLGQQILIGAIFGLTLRIMFTAVDIAGEIIGLQMGLSFASFFDPRNSAQTSVMSSFLGLIMTLLFLAMNGHLLMLSVLAESFQLLPISTTAFAAPGFSALLAWSAVMFATGLMLALPLITALLIANISLGVLARIAPQLNIFAVGFPVTIVTGYAMLLFSLPHFGGVLQHLYDQGFDALAAVLQAGGALNPNPPAP</sequence>
<dbReference type="GO" id="GO:0006605">
    <property type="term" value="P:protein targeting"/>
    <property type="evidence" value="ECO:0007669"/>
    <property type="project" value="UniProtKB-UniRule"/>
</dbReference>
<evidence type="ECO:0000256" key="4">
    <source>
        <dbReference type="ARBA" id="ARBA00022475"/>
    </source>
</evidence>
<accession>A0A656Z8G7</accession>
<comment type="similarity">
    <text evidence="2 9">Belongs to the FliR/MopE/SpaR family.</text>
</comment>
<evidence type="ECO:0000256" key="9">
    <source>
        <dbReference type="RuleBase" id="RU362071"/>
    </source>
</evidence>
<keyword evidence="8 9" id="KW-0975">Bacterial flagellum</keyword>
<feature type="transmembrane region" description="Helical" evidence="9">
    <location>
        <begin position="212"/>
        <end position="234"/>
    </location>
</feature>
<keyword evidence="11" id="KW-1185">Reference proteome</keyword>
<evidence type="ECO:0000256" key="2">
    <source>
        <dbReference type="ARBA" id="ARBA00009772"/>
    </source>
</evidence>
<dbReference type="EMBL" id="LFZK01000001">
    <property type="protein sequence ID" value="KYC29309.1"/>
    <property type="molecule type" value="Genomic_DNA"/>
</dbReference>
<dbReference type="AlphaFoldDB" id="A0A656Z8G7"/>
<evidence type="ECO:0000256" key="8">
    <source>
        <dbReference type="ARBA" id="ARBA00023143"/>
    </source>
</evidence>
<feature type="transmembrane region" description="Helical" evidence="9">
    <location>
        <begin position="127"/>
        <end position="150"/>
    </location>
</feature>
<dbReference type="InterPro" id="IPR006303">
    <property type="entry name" value="FliR"/>
</dbReference>
<evidence type="ECO:0000256" key="5">
    <source>
        <dbReference type="ARBA" id="ARBA00022692"/>
    </source>
</evidence>
<reference evidence="10 11" key="1">
    <citation type="journal article" date="2016" name="ISME J.">
        <title>Integrated multi-omics analyses reveal the biochemical mechanisms and phylogenetic relevance of anaerobic androgen biodegradation in the environment.</title>
        <authorList>
            <person name="Yang F.C."/>
            <person name="Chen Y.L."/>
            <person name="Tang S.L."/>
            <person name="Yu C.P."/>
            <person name="Wang P.H."/>
            <person name="Ismail W."/>
            <person name="Wang C.H."/>
            <person name="Ding J.Y."/>
            <person name="Yang C.Y."/>
            <person name="Yang C.Y."/>
            <person name="Chiang Y.R."/>
        </authorList>
    </citation>
    <scope>NUCLEOTIDE SEQUENCE [LARGE SCALE GENOMIC DNA]</scope>
    <source>
        <strain evidence="10 11">DSM 13999</strain>
    </source>
</reference>
<keyword evidence="10" id="KW-0969">Cilium</keyword>
<comment type="function">
    <text evidence="1 9">Role in flagellar biosynthesis.</text>
</comment>
<dbReference type="GO" id="GO:0009425">
    <property type="term" value="C:bacterial-type flagellum basal body"/>
    <property type="evidence" value="ECO:0007669"/>
    <property type="project" value="UniProtKB-SubCell"/>
</dbReference>
<keyword evidence="7 9" id="KW-0472">Membrane</keyword>
<feature type="transmembrane region" description="Helical" evidence="9">
    <location>
        <begin position="12"/>
        <end position="32"/>
    </location>
</feature>
<evidence type="ECO:0000313" key="11">
    <source>
        <dbReference type="Proteomes" id="UP000243416"/>
    </source>
</evidence>
<organism evidence="10 11">
    <name type="scientific">Sterolibacterium denitrificans</name>
    <dbReference type="NCBI Taxonomy" id="157592"/>
    <lineage>
        <taxon>Bacteria</taxon>
        <taxon>Pseudomonadati</taxon>
        <taxon>Pseudomonadota</taxon>
        <taxon>Betaproteobacteria</taxon>
        <taxon>Nitrosomonadales</taxon>
        <taxon>Sterolibacteriaceae</taxon>
        <taxon>Sterolibacterium</taxon>
    </lineage>
</organism>
<feature type="transmembrane region" description="Helical" evidence="9">
    <location>
        <begin position="44"/>
        <end position="61"/>
    </location>
</feature>
<dbReference type="PANTHER" id="PTHR30065">
    <property type="entry name" value="FLAGELLAR BIOSYNTHETIC PROTEIN FLIR"/>
    <property type="match status" value="1"/>
</dbReference>
<keyword evidence="10" id="KW-0282">Flagellum</keyword>
<name>A0A656Z8G7_9PROT</name>
<keyword evidence="5 9" id="KW-0812">Transmembrane</keyword>
<feature type="transmembrane region" description="Helical" evidence="9">
    <location>
        <begin position="67"/>
        <end position="89"/>
    </location>
</feature>
<proteinExistence type="inferred from homology"/>
<evidence type="ECO:0000256" key="3">
    <source>
        <dbReference type="ARBA" id="ARBA00021717"/>
    </source>
</evidence>
<keyword evidence="4 9" id="KW-1003">Cell membrane</keyword>
<feature type="transmembrane region" description="Helical" evidence="9">
    <location>
        <begin position="157"/>
        <end position="179"/>
    </location>
</feature>
<protein>
    <recommendedName>
        <fullName evidence="3 9">Flagellar biosynthetic protein FliR</fullName>
    </recommendedName>
</protein>
<feature type="transmembrane region" description="Helical" evidence="9">
    <location>
        <begin position="185"/>
        <end position="205"/>
    </location>
</feature>
<dbReference type="PRINTS" id="PR00953">
    <property type="entry name" value="TYPE3IMRPROT"/>
</dbReference>
<keyword evidence="6 9" id="KW-1133">Transmembrane helix</keyword>
<dbReference type="Proteomes" id="UP000243416">
    <property type="component" value="Unassembled WGS sequence"/>
</dbReference>
<keyword evidence="10" id="KW-0966">Cell projection</keyword>
<dbReference type="InterPro" id="IPR002010">
    <property type="entry name" value="T3SS_IM_R"/>
</dbReference>
<dbReference type="OrthoDB" id="9797790at2"/>
<dbReference type="Pfam" id="PF01311">
    <property type="entry name" value="Bac_export_1"/>
    <property type="match status" value="1"/>
</dbReference>